<evidence type="ECO:0000256" key="1">
    <source>
        <dbReference type="SAM" id="MobiDB-lite"/>
    </source>
</evidence>
<reference evidence="2 3" key="1">
    <citation type="journal article" date="2019" name="Nat. Ecol. Evol.">
        <title>Megaphylogeny resolves global patterns of mushroom evolution.</title>
        <authorList>
            <person name="Varga T."/>
            <person name="Krizsan K."/>
            <person name="Foldi C."/>
            <person name="Dima B."/>
            <person name="Sanchez-Garcia M."/>
            <person name="Sanchez-Ramirez S."/>
            <person name="Szollosi G.J."/>
            <person name="Szarkandi J.G."/>
            <person name="Papp V."/>
            <person name="Albert L."/>
            <person name="Andreopoulos W."/>
            <person name="Angelini C."/>
            <person name="Antonin V."/>
            <person name="Barry K.W."/>
            <person name="Bougher N.L."/>
            <person name="Buchanan P."/>
            <person name="Buyck B."/>
            <person name="Bense V."/>
            <person name="Catcheside P."/>
            <person name="Chovatia M."/>
            <person name="Cooper J."/>
            <person name="Damon W."/>
            <person name="Desjardin D."/>
            <person name="Finy P."/>
            <person name="Geml J."/>
            <person name="Haridas S."/>
            <person name="Hughes K."/>
            <person name="Justo A."/>
            <person name="Karasinski D."/>
            <person name="Kautmanova I."/>
            <person name="Kiss B."/>
            <person name="Kocsube S."/>
            <person name="Kotiranta H."/>
            <person name="LaButti K.M."/>
            <person name="Lechner B.E."/>
            <person name="Liimatainen K."/>
            <person name="Lipzen A."/>
            <person name="Lukacs Z."/>
            <person name="Mihaltcheva S."/>
            <person name="Morgado L.N."/>
            <person name="Niskanen T."/>
            <person name="Noordeloos M.E."/>
            <person name="Ohm R.A."/>
            <person name="Ortiz-Santana B."/>
            <person name="Ovrebo C."/>
            <person name="Racz N."/>
            <person name="Riley R."/>
            <person name="Savchenko A."/>
            <person name="Shiryaev A."/>
            <person name="Soop K."/>
            <person name="Spirin V."/>
            <person name="Szebenyi C."/>
            <person name="Tomsovsky M."/>
            <person name="Tulloss R.E."/>
            <person name="Uehling J."/>
            <person name="Grigoriev I.V."/>
            <person name="Vagvolgyi C."/>
            <person name="Papp T."/>
            <person name="Martin F.M."/>
            <person name="Miettinen O."/>
            <person name="Hibbett D.S."/>
            <person name="Nagy L.G."/>
        </authorList>
    </citation>
    <scope>NUCLEOTIDE SEQUENCE [LARGE SCALE GENOMIC DNA]</scope>
    <source>
        <strain evidence="2 3">HHB13444</strain>
    </source>
</reference>
<organism evidence="2 3">
    <name type="scientific">Polyporus arcularius HHB13444</name>
    <dbReference type="NCBI Taxonomy" id="1314778"/>
    <lineage>
        <taxon>Eukaryota</taxon>
        <taxon>Fungi</taxon>
        <taxon>Dikarya</taxon>
        <taxon>Basidiomycota</taxon>
        <taxon>Agaricomycotina</taxon>
        <taxon>Agaricomycetes</taxon>
        <taxon>Polyporales</taxon>
        <taxon>Polyporaceae</taxon>
        <taxon>Polyporus</taxon>
    </lineage>
</organism>
<gene>
    <name evidence="2" type="ORF">K466DRAFT_605123</name>
</gene>
<dbReference type="InParanoid" id="A0A5C3NT52"/>
<feature type="compositionally biased region" description="Basic and acidic residues" evidence="1">
    <location>
        <begin position="148"/>
        <end position="160"/>
    </location>
</feature>
<protein>
    <recommendedName>
        <fullName evidence="4">Restriction of telomere capping protein 4 C-terminal domain-containing protein</fullName>
    </recommendedName>
</protein>
<proteinExistence type="predicted"/>
<evidence type="ECO:0008006" key="4">
    <source>
        <dbReference type="Google" id="ProtNLM"/>
    </source>
</evidence>
<name>A0A5C3NT52_9APHY</name>
<dbReference type="AlphaFoldDB" id="A0A5C3NT52"/>
<sequence length="188" mass="20088">MALSVARVGFFGKQGEAIILSIIQHVLPAWELEVLADAYNPLPEDAFRRLILVPEVATIKLKKQHDMKTAKGLVGVQSALLGALTTQDQGSITPSAVQRAAAPSSSGTTVYPASVPMTGTPAVSNARPGDTEEKRQSHPQPKLVNKNKLIEEKKPEKKAAADSLRMLSLTDFPSPAPPIGQARGRKHS</sequence>
<evidence type="ECO:0000313" key="3">
    <source>
        <dbReference type="Proteomes" id="UP000308197"/>
    </source>
</evidence>
<dbReference type="EMBL" id="ML211726">
    <property type="protein sequence ID" value="TFK80686.1"/>
    <property type="molecule type" value="Genomic_DNA"/>
</dbReference>
<dbReference type="Proteomes" id="UP000308197">
    <property type="component" value="Unassembled WGS sequence"/>
</dbReference>
<keyword evidence="3" id="KW-1185">Reference proteome</keyword>
<accession>A0A5C3NT52</accession>
<feature type="region of interest" description="Disordered" evidence="1">
    <location>
        <begin position="98"/>
        <end position="188"/>
    </location>
</feature>
<evidence type="ECO:0000313" key="2">
    <source>
        <dbReference type="EMBL" id="TFK80686.1"/>
    </source>
</evidence>